<evidence type="ECO:0000256" key="3">
    <source>
        <dbReference type="ARBA" id="ARBA00022723"/>
    </source>
</evidence>
<reference evidence="10" key="1">
    <citation type="submission" date="2024-06" db="EMBL/GenBank/DDBJ databases">
        <title>Draft Genome Sequence of Deinococcus sonorensis Type Strain KR-87, a Biofilm Producing Representative of the Genus Deinococcus.</title>
        <authorList>
            <person name="Boren L.S."/>
            <person name="Grosso R.A."/>
            <person name="Hugenberg-Cox A.N."/>
            <person name="Hill J.T.E."/>
            <person name="Albert C.M."/>
            <person name="Tuohy J.M."/>
        </authorList>
    </citation>
    <scope>NUCLEOTIDE SEQUENCE</scope>
    <source>
        <strain evidence="10">KR-87</strain>
    </source>
</reference>
<dbReference type="KEGG" id="dsc:ABOD76_05970"/>
<feature type="binding site" evidence="9">
    <location>
        <position position="169"/>
    </location>
    <ligand>
        <name>Zn(2+)</name>
        <dbReference type="ChEBI" id="CHEBI:29105"/>
        <label>2</label>
    </ligand>
</feature>
<protein>
    <recommendedName>
        <fullName evidence="9">Kynurenine formamidase</fullName>
        <shortName evidence="9">KFA</shortName>
        <shortName evidence="9">KFase</shortName>
        <ecNumber evidence="9">3.5.1.9</ecNumber>
    </recommendedName>
    <alternativeName>
        <fullName evidence="9">Arylformamidase</fullName>
    </alternativeName>
    <alternativeName>
        <fullName evidence="9">N-formylkynurenine formamidase</fullName>
        <shortName evidence="9">FKF</shortName>
    </alternativeName>
</protein>
<feature type="binding site" evidence="9">
    <location>
        <position position="169"/>
    </location>
    <ligand>
        <name>Zn(2+)</name>
        <dbReference type="ChEBI" id="CHEBI:29105"/>
        <label>1</label>
    </ligand>
</feature>
<dbReference type="PANTHER" id="PTHR31118:SF32">
    <property type="entry name" value="KYNURENINE FORMAMIDASE"/>
    <property type="match status" value="1"/>
</dbReference>
<evidence type="ECO:0000256" key="1">
    <source>
        <dbReference type="ARBA" id="ARBA00002204"/>
    </source>
</evidence>
<evidence type="ECO:0000256" key="2">
    <source>
        <dbReference type="ARBA" id="ARBA00011738"/>
    </source>
</evidence>
<gene>
    <name evidence="9" type="primary">kynB</name>
    <name evidence="10" type="ORF">ABOD76_05970</name>
</gene>
<dbReference type="GO" id="GO:0019441">
    <property type="term" value="P:L-tryptophan catabolic process to kynurenine"/>
    <property type="evidence" value="ECO:0007669"/>
    <property type="project" value="UniProtKB-UniRule"/>
</dbReference>
<feature type="binding site" evidence="9">
    <location>
        <position position="47"/>
    </location>
    <ligand>
        <name>Zn(2+)</name>
        <dbReference type="ChEBI" id="CHEBI:29105"/>
        <label>1</label>
    </ligand>
</feature>
<comment type="subunit">
    <text evidence="2 9">Homodimer.</text>
</comment>
<dbReference type="GO" id="GO:0004328">
    <property type="term" value="F:formamidase activity"/>
    <property type="evidence" value="ECO:0007669"/>
    <property type="project" value="InterPro"/>
</dbReference>
<keyword evidence="6 9" id="KW-0823">Tryptophan catabolism</keyword>
<evidence type="ECO:0000256" key="6">
    <source>
        <dbReference type="ARBA" id="ARBA00023079"/>
    </source>
</evidence>
<dbReference type="Pfam" id="PF04199">
    <property type="entry name" value="Cyclase"/>
    <property type="match status" value="1"/>
</dbReference>
<accession>A0AAU7UBI6</accession>
<comment type="function">
    <text evidence="1 9">Catalyzes the hydrolysis of N-formyl-L-kynurenine to L-kynurenine, the second step in the kynurenine pathway of tryptophan degradation.</text>
</comment>
<organism evidence="10">
    <name type="scientific">Deinococcus sonorensis KR-87</name>
    <dbReference type="NCBI Taxonomy" id="694439"/>
    <lineage>
        <taxon>Bacteria</taxon>
        <taxon>Thermotogati</taxon>
        <taxon>Deinococcota</taxon>
        <taxon>Deinococci</taxon>
        <taxon>Deinococcales</taxon>
        <taxon>Deinococcaceae</taxon>
        <taxon>Deinococcus</taxon>
    </lineage>
</organism>
<dbReference type="PANTHER" id="PTHR31118">
    <property type="entry name" value="CYCLASE-LIKE PROTEIN 2"/>
    <property type="match status" value="1"/>
</dbReference>
<feature type="binding site" evidence="9">
    <location>
        <position position="51"/>
    </location>
    <ligand>
        <name>Zn(2+)</name>
        <dbReference type="ChEBI" id="CHEBI:29105"/>
        <label>1</label>
    </ligand>
</feature>
<dbReference type="GO" id="GO:0008270">
    <property type="term" value="F:zinc ion binding"/>
    <property type="evidence" value="ECO:0007669"/>
    <property type="project" value="UniProtKB-UniRule"/>
</dbReference>
<dbReference type="FunFam" id="3.50.30.50:FF:000001">
    <property type="entry name" value="Kynurenine formamidase"/>
    <property type="match status" value="1"/>
</dbReference>
<feature type="active site" description="Proton donor/acceptor" evidence="9">
    <location>
        <position position="57"/>
    </location>
</feature>
<dbReference type="InterPro" id="IPR037175">
    <property type="entry name" value="KFase_sf"/>
</dbReference>
<dbReference type="SUPFAM" id="SSF102198">
    <property type="entry name" value="Putative cyclase"/>
    <property type="match status" value="1"/>
</dbReference>
<dbReference type="EMBL" id="CP158299">
    <property type="protein sequence ID" value="XBV85849.1"/>
    <property type="molecule type" value="Genomic_DNA"/>
</dbReference>
<keyword evidence="5 9" id="KW-0862">Zinc</keyword>
<name>A0AAU7UBI6_9DEIO</name>
<keyword evidence="3 9" id="KW-0479">Metal-binding</keyword>
<comment type="catalytic activity">
    <reaction evidence="7 9">
        <text>N-formyl-L-kynurenine + H2O = L-kynurenine + formate + H(+)</text>
        <dbReference type="Rhea" id="RHEA:13009"/>
        <dbReference type="ChEBI" id="CHEBI:15377"/>
        <dbReference type="ChEBI" id="CHEBI:15378"/>
        <dbReference type="ChEBI" id="CHEBI:15740"/>
        <dbReference type="ChEBI" id="CHEBI:57959"/>
        <dbReference type="ChEBI" id="CHEBI:58629"/>
        <dbReference type="EC" id="3.5.1.9"/>
    </reaction>
</comment>
<feature type="binding site" evidence="9">
    <location>
        <position position="53"/>
    </location>
    <ligand>
        <name>Zn(2+)</name>
        <dbReference type="ChEBI" id="CHEBI:29105"/>
        <label>1</label>
    </ligand>
</feature>
<evidence type="ECO:0000256" key="9">
    <source>
        <dbReference type="HAMAP-Rule" id="MF_01969"/>
    </source>
</evidence>
<proteinExistence type="inferred from homology"/>
<dbReference type="EC" id="3.5.1.9" evidence="9"/>
<sequence>MQPIDISRVLNAGHPNWPGDVSFVVEPALRIRQGDSVNTGVLRTSTHTGTHVDAPWHYDDAGETLEQVPLDVYIGPALVLDVRGHSPVPASVLDGLEQVPERLLLYTGQPERWTQFPEDFAALSPEFVRAAAQRGVRLVGTDSPSVDPLTSKTLDAHHTFAELGVYILEGLNLSAAAPGHYTLVCLPLPLGGVDGAPARAVLMDARP</sequence>
<evidence type="ECO:0000313" key="10">
    <source>
        <dbReference type="EMBL" id="XBV85849.1"/>
    </source>
</evidence>
<dbReference type="AlphaFoldDB" id="A0AAU7UBI6"/>
<comment type="cofactor">
    <cofactor evidence="9">
        <name>Zn(2+)</name>
        <dbReference type="ChEBI" id="CHEBI:29105"/>
    </cofactor>
    <text evidence="9">Binds 2 zinc ions per subunit.</text>
</comment>
<dbReference type="HAMAP" id="MF_01969">
    <property type="entry name" value="KynB"/>
    <property type="match status" value="1"/>
</dbReference>
<evidence type="ECO:0000256" key="7">
    <source>
        <dbReference type="ARBA" id="ARBA00048496"/>
    </source>
</evidence>
<keyword evidence="4 9" id="KW-0378">Hydrolase</keyword>
<dbReference type="Gene3D" id="3.50.30.50">
    <property type="entry name" value="Putative cyclase"/>
    <property type="match status" value="1"/>
</dbReference>
<dbReference type="RefSeq" id="WP_350243892.1">
    <property type="nucleotide sequence ID" value="NZ_CP158299.1"/>
</dbReference>
<feature type="binding site" evidence="9">
    <location>
        <position position="17"/>
    </location>
    <ligand>
        <name>substrate</name>
    </ligand>
</feature>
<comment type="similarity">
    <text evidence="9">Belongs to the Cyclase 1 superfamily. KynB family.</text>
</comment>
<dbReference type="InterPro" id="IPR017484">
    <property type="entry name" value="Kynurenine_formamidase_bac"/>
</dbReference>
<evidence type="ECO:0000256" key="5">
    <source>
        <dbReference type="ARBA" id="ARBA00022833"/>
    </source>
</evidence>
<dbReference type="InterPro" id="IPR007325">
    <property type="entry name" value="KFase/CYL"/>
</dbReference>
<evidence type="ECO:0000256" key="8">
    <source>
        <dbReference type="ARBA" id="ARBA00060547"/>
    </source>
</evidence>
<feature type="binding site" evidence="9">
    <location>
        <position position="157"/>
    </location>
    <ligand>
        <name>Zn(2+)</name>
        <dbReference type="ChEBI" id="CHEBI:29105"/>
        <label>2</label>
    </ligand>
</feature>
<feature type="binding site" evidence="9">
    <location>
        <position position="53"/>
    </location>
    <ligand>
        <name>Zn(2+)</name>
        <dbReference type="ChEBI" id="CHEBI:29105"/>
        <label>2</label>
    </ligand>
</feature>
<dbReference type="GO" id="GO:0004061">
    <property type="term" value="F:arylformamidase activity"/>
    <property type="evidence" value="ECO:0007669"/>
    <property type="project" value="UniProtKB-UniRule"/>
</dbReference>
<evidence type="ECO:0000256" key="4">
    <source>
        <dbReference type="ARBA" id="ARBA00022801"/>
    </source>
</evidence>
<comment type="pathway">
    <text evidence="8 9">Amino-acid degradation; L-tryptophan degradation via kynurenine pathway; L-kynurenine from L-tryptophan: step 2/2.</text>
</comment>